<dbReference type="GO" id="GO:0003676">
    <property type="term" value="F:nucleic acid binding"/>
    <property type="evidence" value="ECO:0007669"/>
    <property type="project" value="InterPro"/>
</dbReference>
<evidence type="ECO:0000256" key="1">
    <source>
        <dbReference type="ARBA" id="ARBA00002649"/>
    </source>
</evidence>
<comment type="caution">
    <text evidence="10">The sequence shown here is derived from an EMBL/GenBank/DDBJ whole genome shotgun (WGS) entry which is preliminary data.</text>
</comment>
<sequence length="199" mass="21854">MNRVAKPTSRHNKKSGSVRIISGQWRGRRLPVLDAEGLRPSTDRTRETLFNWLMAHVQGSRVLDVFAGSGVLGLEALSRYARETVFIEKHAPTAKQLKANLNTLQAGAEVHCNDAMAVLPTLSAPFDIIFVDPPFGHDLVNPCLAALYKHQLLAENALIYVEQEINGPALALPPGCEVIKQKQTGQLAYCLLEYTNATV</sequence>
<dbReference type="Gene3D" id="3.40.50.150">
    <property type="entry name" value="Vaccinia Virus protein VP39"/>
    <property type="match status" value="1"/>
</dbReference>
<dbReference type="AlphaFoldDB" id="A0A2S9V9Q3"/>
<dbReference type="PROSITE" id="PS00092">
    <property type="entry name" value="N6_MTASE"/>
    <property type="match status" value="1"/>
</dbReference>
<keyword evidence="11" id="KW-1185">Reference proteome</keyword>
<keyword evidence="9" id="KW-0698">rRNA processing</keyword>
<organism evidence="10 11">
    <name type="scientific">Alteromonas alba</name>
    <dbReference type="NCBI Taxonomy" id="2079529"/>
    <lineage>
        <taxon>Bacteria</taxon>
        <taxon>Pseudomonadati</taxon>
        <taxon>Pseudomonadota</taxon>
        <taxon>Gammaproteobacteria</taxon>
        <taxon>Alteromonadales</taxon>
        <taxon>Alteromonadaceae</taxon>
        <taxon>Alteromonas/Salinimonas group</taxon>
        <taxon>Alteromonas</taxon>
    </lineage>
</organism>
<evidence type="ECO:0000313" key="10">
    <source>
        <dbReference type="EMBL" id="PRO73163.1"/>
    </source>
</evidence>
<dbReference type="PANTHER" id="PTHR43542">
    <property type="entry name" value="METHYLTRANSFERASE"/>
    <property type="match status" value="1"/>
</dbReference>
<dbReference type="GO" id="GO:0052913">
    <property type="term" value="F:16S rRNA (guanine(966)-N(2))-methyltransferase activity"/>
    <property type="evidence" value="ECO:0007669"/>
    <property type="project" value="UniProtKB-EC"/>
</dbReference>
<evidence type="ECO:0000256" key="7">
    <source>
        <dbReference type="ARBA" id="ARBA00022691"/>
    </source>
</evidence>
<dbReference type="CDD" id="cd02440">
    <property type="entry name" value="AdoMet_MTases"/>
    <property type="match status" value="1"/>
</dbReference>
<evidence type="ECO:0000256" key="8">
    <source>
        <dbReference type="ARBA" id="ARBA00048326"/>
    </source>
</evidence>
<dbReference type="OrthoDB" id="9803017at2"/>
<protein>
    <recommendedName>
        <fullName evidence="4 9">Ribosomal RNA small subunit methyltransferase D</fullName>
        <ecNumber evidence="3 9">2.1.1.171</ecNumber>
    </recommendedName>
</protein>
<comment type="catalytic activity">
    <reaction evidence="8 9">
        <text>guanosine(966) in 16S rRNA + S-adenosyl-L-methionine = N(2)-methylguanosine(966) in 16S rRNA + S-adenosyl-L-homocysteine + H(+)</text>
        <dbReference type="Rhea" id="RHEA:23548"/>
        <dbReference type="Rhea" id="RHEA-COMP:10211"/>
        <dbReference type="Rhea" id="RHEA-COMP:10212"/>
        <dbReference type="ChEBI" id="CHEBI:15378"/>
        <dbReference type="ChEBI" id="CHEBI:57856"/>
        <dbReference type="ChEBI" id="CHEBI:59789"/>
        <dbReference type="ChEBI" id="CHEBI:74269"/>
        <dbReference type="ChEBI" id="CHEBI:74481"/>
        <dbReference type="EC" id="2.1.1.171"/>
    </reaction>
</comment>
<dbReference type="NCBIfam" id="TIGR00095">
    <property type="entry name" value="16S rRNA (guanine(966)-N(2))-methyltransferase RsmD"/>
    <property type="match status" value="1"/>
</dbReference>
<name>A0A2S9V9Q3_9ALTE</name>
<dbReference type="InterPro" id="IPR004398">
    <property type="entry name" value="RNA_MeTrfase_RsmD"/>
</dbReference>
<evidence type="ECO:0000256" key="3">
    <source>
        <dbReference type="ARBA" id="ARBA00012141"/>
    </source>
</evidence>
<gene>
    <name evidence="10" type="primary">rsmD</name>
    <name evidence="10" type="ORF">C6Y40_12985</name>
</gene>
<evidence type="ECO:0000256" key="6">
    <source>
        <dbReference type="ARBA" id="ARBA00022679"/>
    </source>
</evidence>
<proteinExistence type="inferred from homology"/>
<evidence type="ECO:0000256" key="4">
    <source>
        <dbReference type="ARBA" id="ARBA00013682"/>
    </source>
</evidence>
<dbReference type="SUPFAM" id="SSF53335">
    <property type="entry name" value="S-adenosyl-L-methionine-dependent methyltransferases"/>
    <property type="match status" value="1"/>
</dbReference>
<dbReference type="EC" id="2.1.1.171" evidence="3 9"/>
<evidence type="ECO:0000256" key="2">
    <source>
        <dbReference type="ARBA" id="ARBA00005269"/>
    </source>
</evidence>
<dbReference type="Pfam" id="PF03602">
    <property type="entry name" value="Cons_hypoth95"/>
    <property type="match status" value="1"/>
</dbReference>
<comment type="function">
    <text evidence="1 9">Specifically methylates the guanine in position 966 of 16S rRNA in the assembled 30S particle.</text>
</comment>
<keyword evidence="7 9" id="KW-0949">S-adenosyl-L-methionine</keyword>
<dbReference type="PIRSF" id="PIRSF004553">
    <property type="entry name" value="CHP00095"/>
    <property type="match status" value="1"/>
</dbReference>
<evidence type="ECO:0000313" key="11">
    <source>
        <dbReference type="Proteomes" id="UP000238949"/>
    </source>
</evidence>
<keyword evidence="6 9" id="KW-0808">Transferase</keyword>
<keyword evidence="5 9" id="KW-0489">Methyltransferase</keyword>
<evidence type="ECO:0000256" key="9">
    <source>
        <dbReference type="PIRNR" id="PIRNR004553"/>
    </source>
</evidence>
<dbReference type="EMBL" id="PVNP01000142">
    <property type="protein sequence ID" value="PRO73163.1"/>
    <property type="molecule type" value="Genomic_DNA"/>
</dbReference>
<accession>A0A2S9V9Q3</accession>
<dbReference type="InterPro" id="IPR002052">
    <property type="entry name" value="DNA_methylase_N6_adenine_CS"/>
</dbReference>
<reference evidence="11" key="1">
    <citation type="journal article" date="2020" name="Int. J. Syst. Evol. Microbiol.">
        <title>Alteromonas alba sp. nov., a marine bacterium isolated from the seawater of the West Pacific Ocean.</title>
        <authorList>
            <person name="Sun C."/>
            <person name="Wu Y.-H."/>
            <person name="Xamxidin M."/>
            <person name="Cheng H."/>
            <person name="Xu X.-W."/>
        </authorList>
    </citation>
    <scope>NUCLEOTIDE SEQUENCE [LARGE SCALE GENOMIC DNA]</scope>
    <source>
        <strain evidence="11">190</strain>
    </source>
</reference>
<evidence type="ECO:0000256" key="5">
    <source>
        <dbReference type="ARBA" id="ARBA00022603"/>
    </source>
</evidence>
<dbReference type="InterPro" id="IPR029063">
    <property type="entry name" value="SAM-dependent_MTases_sf"/>
</dbReference>
<dbReference type="RefSeq" id="WP_105934944.1">
    <property type="nucleotide sequence ID" value="NZ_PVNP01000142.1"/>
</dbReference>
<dbReference type="PANTHER" id="PTHR43542:SF1">
    <property type="entry name" value="METHYLTRANSFERASE"/>
    <property type="match status" value="1"/>
</dbReference>
<comment type="similarity">
    <text evidence="2 9">Belongs to the methyltransferase superfamily. RsmD family.</text>
</comment>
<dbReference type="Proteomes" id="UP000238949">
    <property type="component" value="Unassembled WGS sequence"/>
</dbReference>